<keyword evidence="3" id="KW-1185">Reference proteome</keyword>
<evidence type="ECO:0000313" key="3">
    <source>
        <dbReference type="Proteomes" id="UP000465304"/>
    </source>
</evidence>
<evidence type="ECO:0000313" key="2">
    <source>
        <dbReference type="EMBL" id="GFH01791.1"/>
    </source>
</evidence>
<gene>
    <name evidence="2" type="ORF">MHIP_22740</name>
</gene>
<accession>A0A7I9ZL77</accession>
<name>A0A7I9ZL77_9MYCO</name>
<feature type="signal peptide" evidence="1">
    <location>
        <begin position="1"/>
        <end position="27"/>
    </location>
</feature>
<feature type="chain" id="PRO_5029791757" evidence="1">
    <location>
        <begin position="28"/>
        <end position="99"/>
    </location>
</feature>
<dbReference type="AlphaFoldDB" id="A0A7I9ZL77"/>
<protein>
    <submittedName>
        <fullName evidence="2">Uncharacterized protein</fullName>
    </submittedName>
</protein>
<proteinExistence type="predicted"/>
<reference evidence="2 3" key="1">
    <citation type="journal article" date="2019" name="Emerg. Microbes Infect.">
        <title>Comprehensive subspecies identification of 175 nontuberculous mycobacteria species based on 7547 genomic profiles.</title>
        <authorList>
            <person name="Matsumoto Y."/>
            <person name="Kinjo T."/>
            <person name="Motooka D."/>
            <person name="Nabeya D."/>
            <person name="Jung N."/>
            <person name="Uechi K."/>
            <person name="Horii T."/>
            <person name="Iida T."/>
            <person name="Fujita J."/>
            <person name="Nakamura S."/>
        </authorList>
    </citation>
    <scope>NUCLEOTIDE SEQUENCE [LARGE SCALE GENOMIC DNA]</scope>
    <source>
        <strain evidence="2 3">JCM 30996</strain>
    </source>
</reference>
<organism evidence="2 3">
    <name type="scientific">Mycolicibacterium hippocampi</name>
    <dbReference type="NCBI Taxonomy" id="659824"/>
    <lineage>
        <taxon>Bacteria</taxon>
        <taxon>Bacillati</taxon>
        <taxon>Actinomycetota</taxon>
        <taxon>Actinomycetes</taxon>
        <taxon>Mycobacteriales</taxon>
        <taxon>Mycobacteriaceae</taxon>
        <taxon>Mycolicibacterium</taxon>
    </lineage>
</organism>
<keyword evidence="1" id="KW-0732">Signal</keyword>
<dbReference type="EMBL" id="BLLB01000002">
    <property type="protein sequence ID" value="GFH01791.1"/>
    <property type="molecule type" value="Genomic_DNA"/>
</dbReference>
<dbReference type="RefSeq" id="WP_163888519.1">
    <property type="nucleotide sequence ID" value="NZ_BLLB01000002.1"/>
</dbReference>
<evidence type="ECO:0000256" key="1">
    <source>
        <dbReference type="SAM" id="SignalP"/>
    </source>
</evidence>
<sequence>MKKFTLATAAATALSAAVLGFAAPALAAPSGPGNAADTISQLEADGNRVIVNRQNSTPLADADVVSVRPGSPIREWTWDRQRDDRVLQEVGKVLFVDVR</sequence>
<comment type="caution">
    <text evidence="2">The sequence shown here is derived from an EMBL/GenBank/DDBJ whole genome shotgun (WGS) entry which is preliminary data.</text>
</comment>
<dbReference type="Proteomes" id="UP000465304">
    <property type="component" value="Unassembled WGS sequence"/>
</dbReference>